<organism evidence="2 3">
    <name type="scientific">Acetobacter orleanensis</name>
    <dbReference type="NCBI Taxonomy" id="104099"/>
    <lineage>
        <taxon>Bacteria</taxon>
        <taxon>Pseudomonadati</taxon>
        <taxon>Pseudomonadota</taxon>
        <taxon>Alphaproteobacteria</taxon>
        <taxon>Acetobacterales</taxon>
        <taxon>Acetobacteraceae</taxon>
        <taxon>Acetobacter</taxon>
    </lineage>
</organism>
<proteinExistence type="predicted"/>
<sequence>MHTRCKAKAVEHTPLKTLFFIPLAPMLLLLVVNLPIADFERGLLEGGLVGTQLLLVLSLYRAKTRKK</sequence>
<name>A0A4Y3TLW3_9PROT</name>
<protein>
    <submittedName>
        <fullName evidence="2">Uncharacterized protein</fullName>
    </submittedName>
</protein>
<dbReference type="RefSeq" id="WP_048835543.1">
    <property type="nucleotide sequence ID" value="NZ_BJMU01000004.1"/>
</dbReference>
<dbReference type="EMBL" id="BJMU01000004">
    <property type="protein sequence ID" value="GEB82723.1"/>
    <property type="molecule type" value="Genomic_DNA"/>
</dbReference>
<evidence type="ECO:0000313" key="2">
    <source>
        <dbReference type="EMBL" id="GEB82723.1"/>
    </source>
</evidence>
<gene>
    <name evidence="2" type="ORF">AOR01nite_12000</name>
</gene>
<feature type="transmembrane region" description="Helical" evidence="1">
    <location>
        <begin position="18"/>
        <end position="36"/>
    </location>
</feature>
<evidence type="ECO:0000313" key="3">
    <source>
        <dbReference type="Proteomes" id="UP000317617"/>
    </source>
</evidence>
<keyword evidence="1" id="KW-0812">Transmembrane</keyword>
<comment type="caution">
    <text evidence="2">The sequence shown here is derived from an EMBL/GenBank/DDBJ whole genome shotgun (WGS) entry which is preliminary data.</text>
</comment>
<keyword evidence="3" id="KW-1185">Reference proteome</keyword>
<dbReference type="Proteomes" id="UP000317617">
    <property type="component" value="Unassembled WGS sequence"/>
</dbReference>
<evidence type="ECO:0000256" key="1">
    <source>
        <dbReference type="SAM" id="Phobius"/>
    </source>
</evidence>
<keyword evidence="1" id="KW-1133">Transmembrane helix</keyword>
<feature type="transmembrane region" description="Helical" evidence="1">
    <location>
        <begin position="42"/>
        <end position="60"/>
    </location>
</feature>
<accession>A0A4Y3TLW3</accession>
<reference evidence="2 3" key="1">
    <citation type="submission" date="2019-06" db="EMBL/GenBank/DDBJ databases">
        <title>Whole genome shotgun sequence of Acetobacter orleanensis NBRC 13752.</title>
        <authorList>
            <person name="Hosoyama A."/>
            <person name="Uohara A."/>
            <person name="Ohji S."/>
            <person name="Ichikawa N."/>
        </authorList>
    </citation>
    <scope>NUCLEOTIDE SEQUENCE [LARGE SCALE GENOMIC DNA]</scope>
    <source>
        <strain evidence="2 3">NBRC 13752</strain>
    </source>
</reference>
<dbReference type="AlphaFoldDB" id="A0A4Y3TLW3"/>
<keyword evidence="1" id="KW-0472">Membrane</keyword>